<sequence length="120" mass="13562">MVFTYRVALPLLVLVEGCAEASLQIEDLIDRGEVEAELIQLYNVGRQPRGPTITIYLPVSRYDEFAPSPLVLATTRPVSSKDLLESIWNAFLPPRSRPTFRRIQTSMNFFETSATRLSAM</sequence>
<dbReference type="EMBL" id="MN740283">
    <property type="protein sequence ID" value="QHT97782.1"/>
    <property type="molecule type" value="Genomic_DNA"/>
</dbReference>
<reference evidence="1" key="1">
    <citation type="journal article" date="2020" name="Nature">
        <title>Giant virus diversity and host interactions through global metagenomics.</title>
        <authorList>
            <person name="Schulz F."/>
            <person name="Roux S."/>
            <person name="Paez-Espino D."/>
            <person name="Jungbluth S."/>
            <person name="Walsh D.A."/>
            <person name="Denef V.J."/>
            <person name="McMahon K.D."/>
            <person name="Konstantinidis K.T."/>
            <person name="Eloe-Fadrosh E.A."/>
            <person name="Kyrpides N.C."/>
            <person name="Woyke T."/>
        </authorList>
    </citation>
    <scope>NUCLEOTIDE SEQUENCE</scope>
    <source>
        <strain evidence="1">GVMAG-M-3300025572-1</strain>
    </source>
</reference>
<name>A0A6C0IXI8_9ZZZZ</name>
<proteinExistence type="predicted"/>
<evidence type="ECO:0000313" key="1">
    <source>
        <dbReference type="EMBL" id="QHT97782.1"/>
    </source>
</evidence>
<accession>A0A6C0IXI8</accession>
<dbReference type="AlphaFoldDB" id="A0A6C0IXI8"/>
<organism evidence="1">
    <name type="scientific">viral metagenome</name>
    <dbReference type="NCBI Taxonomy" id="1070528"/>
    <lineage>
        <taxon>unclassified sequences</taxon>
        <taxon>metagenomes</taxon>
        <taxon>organismal metagenomes</taxon>
    </lineage>
</organism>
<protein>
    <submittedName>
        <fullName evidence="1">Uncharacterized protein</fullName>
    </submittedName>
</protein>